<dbReference type="eggNOG" id="ENOG502SRG3">
    <property type="taxonomic scope" value="Eukaryota"/>
</dbReference>
<proteinExistence type="predicted"/>
<dbReference type="AlphaFoldDB" id="I7MHF0"/>
<dbReference type="Proteomes" id="UP000009168">
    <property type="component" value="Unassembled WGS sequence"/>
</dbReference>
<feature type="compositionally biased region" description="Acidic residues" evidence="1">
    <location>
        <begin position="339"/>
        <end position="350"/>
    </location>
</feature>
<dbReference type="OrthoDB" id="291998at2759"/>
<dbReference type="GeneID" id="7835758"/>
<name>I7MHF0_TETTS</name>
<organism evidence="2 3">
    <name type="scientific">Tetrahymena thermophila (strain SB210)</name>
    <dbReference type="NCBI Taxonomy" id="312017"/>
    <lineage>
        <taxon>Eukaryota</taxon>
        <taxon>Sar</taxon>
        <taxon>Alveolata</taxon>
        <taxon>Ciliophora</taxon>
        <taxon>Intramacronucleata</taxon>
        <taxon>Oligohymenophorea</taxon>
        <taxon>Hymenostomatida</taxon>
        <taxon>Tetrahymenina</taxon>
        <taxon>Tetrahymenidae</taxon>
        <taxon>Tetrahymena</taxon>
    </lineage>
</organism>
<dbReference type="EMBL" id="GG662512">
    <property type="protein sequence ID" value="EAS02918.2"/>
    <property type="molecule type" value="Genomic_DNA"/>
</dbReference>
<dbReference type="InParanoid" id="I7MHF0"/>
<sequence>MQLPDEPLMIRGKGQQVKGVGQLLEERLQRCDLELNRVLRLDEQINVFDVDIRNLKSIFLEKNVHFKALVDEVKTWNSDLIEFKNGKKTIFRVGFKFNLMKYLAQNLREIVNTKDRQVQLFYLMQLKNWYDRQNDIYLSLRPQTQGGRVSTASRPGTSNQNNYNVFSSMTLKDTNQNFFPSSNLDDYFNNYRSKHSHLDPPEDRIKEFTKKELAEMHLSTNQSRPATVMLNQARPFTQGSRPSTNYQSLRMLSNVDLISRGASRGGLASAQTNYQEGERLRSPGVINTTPWNYSGSFAFFQSTNISQKQSPTPQIQNQFNYNKISKKDSKESENKQDENQENDVEQEDQENTPQHEQQMRKTHQGPGILQPSRKAFNQDKNTEMSYAPHVRPSGDIKSTYLNYNPSNEIGEIRLENIWYINRNKAVQEKREQEELENHIQNWAQNKGIMDQEIDKKNEITAHGSKFEDMGVKTQAKCVKKVLSEKNFQQKQMTSEEVEDQSLFNNYINILKLSKEQKQSMANPSANDESIYEIASKIDQSIRTPRSQRSQSRAVSDFQDQIASEQNLLDQSMSQKQQKKRQLVKKNSEIPQENKPQLEERPKTMYVNLREQVKQSQPEINPVLGIEFQMKKNKLAQLRQTKGKIIGQSQAKVGEEADEEEINRRKQQSLQIYHRDSKQLNFRPFSNMYKKITSNTLKSEQLSEIDKVRKGFANKGIRCSLKTISQSLSRPQGLPITELQLPSPGSMLFVNPFDQFSKKKSKKKK</sequence>
<feature type="region of interest" description="Disordered" evidence="1">
    <location>
        <begin position="326"/>
        <end position="373"/>
    </location>
</feature>
<evidence type="ECO:0000313" key="2">
    <source>
        <dbReference type="EMBL" id="EAS02918.2"/>
    </source>
</evidence>
<evidence type="ECO:0000256" key="1">
    <source>
        <dbReference type="SAM" id="MobiDB-lite"/>
    </source>
</evidence>
<reference evidence="3" key="1">
    <citation type="journal article" date="2006" name="PLoS Biol.">
        <title>Macronuclear genome sequence of the ciliate Tetrahymena thermophila, a model eukaryote.</title>
        <authorList>
            <person name="Eisen J.A."/>
            <person name="Coyne R.S."/>
            <person name="Wu M."/>
            <person name="Wu D."/>
            <person name="Thiagarajan M."/>
            <person name="Wortman J.R."/>
            <person name="Badger J.H."/>
            <person name="Ren Q."/>
            <person name="Amedeo P."/>
            <person name="Jones K.M."/>
            <person name="Tallon L.J."/>
            <person name="Delcher A.L."/>
            <person name="Salzberg S.L."/>
            <person name="Silva J.C."/>
            <person name="Haas B.J."/>
            <person name="Majoros W.H."/>
            <person name="Farzad M."/>
            <person name="Carlton J.M."/>
            <person name="Smith R.K. Jr."/>
            <person name="Garg J."/>
            <person name="Pearlman R.E."/>
            <person name="Karrer K.M."/>
            <person name="Sun L."/>
            <person name="Manning G."/>
            <person name="Elde N.C."/>
            <person name="Turkewitz A.P."/>
            <person name="Asai D.J."/>
            <person name="Wilkes D.E."/>
            <person name="Wang Y."/>
            <person name="Cai H."/>
            <person name="Collins K."/>
            <person name="Stewart B.A."/>
            <person name="Lee S.R."/>
            <person name="Wilamowska K."/>
            <person name="Weinberg Z."/>
            <person name="Ruzzo W.L."/>
            <person name="Wloga D."/>
            <person name="Gaertig J."/>
            <person name="Frankel J."/>
            <person name="Tsao C.-C."/>
            <person name="Gorovsky M.A."/>
            <person name="Keeling P.J."/>
            <person name="Waller R.F."/>
            <person name="Patron N.J."/>
            <person name="Cherry J.M."/>
            <person name="Stover N.A."/>
            <person name="Krieger C.J."/>
            <person name="del Toro C."/>
            <person name="Ryder H.F."/>
            <person name="Williamson S.C."/>
            <person name="Barbeau R.A."/>
            <person name="Hamilton E.P."/>
            <person name="Orias E."/>
        </authorList>
    </citation>
    <scope>NUCLEOTIDE SEQUENCE [LARGE SCALE GENOMIC DNA]</scope>
    <source>
        <strain evidence="3">SB210</strain>
    </source>
</reference>
<evidence type="ECO:0000313" key="3">
    <source>
        <dbReference type="Proteomes" id="UP000009168"/>
    </source>
</evidence>
<dbReference type="RefSeq" id="XP_001023163.2">
    <property type="nucleotide sequence ID" value="XM_001023163.3"/>
</dbReference>
<keyword evidence="3" id="KW-1185">Reference proteome</keyword>
<accession>I7MHF0</accession>
<protein>
    <submittedName>
        <fullName evidence="2">Uncharacterized protein</fullName>
    </submittedName>
</protein>
<dbReference type="KEGG" id="tet:TTHERM_00492710"/>
<feature type="region of interest" description="Disordered" evidence="1">
    <location>
        <begin position="568"/>
        <end position="602"/>
    </location>
</feature>
<feature type="compositionally biased region" description="Basic and acidic residues" evidence="1">
    <location>
        <begin position="326"/>
        <end position="338"/>
    </location>
</feature>
<gene>
    <name evidence="2" type="ORF">TTHERM_00492710</name>
</gene>